<dbReference type="PANTHER" id="PTHR43194:SF2">
    <property type="entry name" value="PEROXISOMAL MEMBRANE PROTEIN LPX1"/>
    <property type="match status" value="1"/>
</dbReference>
<keyword evidence="3" id="KW-1185">Reference proteome</keyword>
<dbReference type="InterPro" id="IPR029058">
    <property type="entry name" value="AB_hydrolase_fold"/>
</dbReference>
<evidence type="ECO:0000313" key="2">
    <source>
        <dbReference type="EMBL" id="QNA43135.1"/>
    </source>
</evidence>
<evidence type="ECO:0000259" key="1">
    <source>
        <dbReference type="Pfam" id="PF12697"/>
    </source>
</evidence>
<dbReference type="AlphaFoldDB" id="A0A7G5XCD2"/>
<dbReference type="SUPFAM" id="SSF53474">
    <property type="entry name" value="alpha/beta-Hydrolases"/>
    <property type="match status" value="1"/>
</dbReference>
<dbReference type="InterPro" id="IPR000073">
    <property type="entry name" value="AB_hydrolase_1"/>
</dbReference>
<dbReference type="KEGG" id="lacs:H4075_13705"/>
<gene>
    <name evidence="2" type="ORF">H4075_13705</name>
</gene>
<feature type="domain" description="AB hydrolase-1" evidence="1">
    <location>
        <begin position="9"/>
        <end position="241"/>
    </location>
</feature>
<dbReference type="Proteomes" id="UP000515344">
    <property type="component" value="Chromosome"/>
</dbReference>
<keyword evidence="2" id="KW-0378">Hydrolase</keyword>
<accession>A0A7G5XCD2</accession>
<dbReference type="Pfam" id="PF12697">
    <property type="entry name" value="Abhydrolase_6"/>
    <property type="match status" value="1"/>
</dbReference>
<dbReference type="PANTHER" id="PTHR43194">
    <property type="entry name" value="HYDROLASE ALPHA/BETA FOLD FAMILY"/>
    <property type="match status" value="1"/>
</dbReference>
<dbReference type="RefSeq" id="WP_182801400.1">
    <property type="nucleotide sequence ID" value="NZ_CP060007.1"/>
</dbReference>
<proteinExistence type="predicted"/>
<name>A0A7G5XCD2_9BACT</name>
<dbReference type="Gene3D" id="3.40.50.1820">
    <property type="entry name" value="alpha/beta hydrolase"/>
    <property type="match status" value="1"/>
</dbReference>
<protein>
    <submittedName>
        <fullName evidence="2">Alpha/beta hydrolase</fullName>
    </submittedName>
</protein>
<dbReference type="EMBL" id="CP060007">
    <property type="protein sequence ID" value="QNA43135.1"/>
    <property type="molecule type" value="Genomic_DNA"/>
</dbReference>
<evidence type="ECO:0000313" key="3">
    <source>
        <dbReference type="Proteomes" id="UP000515344"/>
    </source>
</evidence>
<reference evidence="3" key="1">
    <citation type="submission" date="2020-08" db="EMBL/GenBank/DDBJ databases">
        <title>Lacibacter sp. S13-6-6 genome sequencing.</title>
        <authorList>
            <person name="Jin L."/>
        </authorList>
    </citation>
    <scope>NUCLEOTIDE SEQUENCE [LARGE SCALE GENOMIC DNA]</scope>
    <source>
        <strain evidence="3">S13-6-6</strain>
    </source>
</reference>
<dbReference type="GO" id="GO:0016787">
    <property type="term" value="F:hydrolase activity"/>
    <property type="evidence" value="ECO:0007669"/>
    <property type="project" value="UniProtKB-KW"/>
</dbReference>
<dbReference type="InterPro" id="IPR050228">
    <property type="entry name" value="Carboxylesterase_BioH"/>
</dbReference>
<sequence length="261" mass="29246">MKAIQSKTIVFVTGAFVTNLGWEQWQRYFESKGYKTYAPAWPHKEGTAKEVRDRQPNDVPLARVTLKGVVNHYAAFIETLPEKPIIIGHSLGGLITQLLVSRGLAAAAVALQSVPPLGVIPYEFSFLKAGWRSLGLFTSSDKTYLMSFKTWQYAFTNGMSLEDQKAAYEANTIPESKRAARGALTFTAKIDFSKPHAPLLFVAGGKDNILPASLNKRNFQRYTNKSSVTDWKEFPENNHFVVGLPNYETTAGYIYNWIQQL</sequence>
<organism evidence="2 3">
    <name type="scientific">Lacibacter sediminis</name>
    <dbReference type="NCBI Taxonomy" id="2760713"/>
    <lineage>
        <taxon>Bacteria</taxon>
        <taxon>Pseudomonadati</taxon>
        <taxon>Bacteroidota</taxon>
        <taxon>Chitinophagia</taxon>
        <taxon>Chitinophagales</taxon>
        <taxon>Chitinophagaceae</taxon>
        <taxon>Lacibacter</taxon>
    </lineage>
</organism>